<dbReference type="PANTHER" id="PTHR32432:SF3">
    <property type="entry name" value="ETHANOLAMINE UTILIZATION PROTEIN EUTJ"/>
    <property type="match status" value="1"/>
</dbReference>
<dbReference type="InterPro" id="IPR005883">
    <property type="entry name" value="PilM"/>
</dbReference>
<dbReference type="CDD" id="cd24049">
    <property type="entry name" value="ASKHA_NBD_PilM"/>
    <property type="match status" value="1"/>
</dbReference>
<sequence length="369" mass="42246">MFNLKPNYPIAINIGDHSISAIQLKETGYGLGVREWFYQLFEDDFEDVLDNGVLVKILKDMIKNRKFAGRRAIVLVPTKNITSFPIRFKVDEEESIESAIVRESVERVTIPMNEAAIDYTSVCRIGNDGSGDRYNAAVISVKKELIKQYIIMLKQAGINVEVIDYGLLSLVRLHRYLYNAINDSVILCHIGYKESLLSIIGNDSILAQRNIMWGIQPIIKKLEQNLGLTEDSKAAKTLLRKYGLIYENRQNDKNTADTASDIKMDSRIRPTYQVIVPYINKLIHEFQKMIAFFRSEEHNTAIKNIYIYGQGTIIHHLDQFIENSLNIKTELINPLKKISYNDHSTLAEVFDEVPLTLALGMGMRKVKWL</sequence>
<gene>
    <name evidence="1" type="ORF">SCALIN_C01_0159</name>
</gene>
<dbReference type="Gene3D" id="3.30.420.40">
    <property type="match status" value="2"/>
</dbReference>
<proteinExistence type="predicted"/>
<evidence type="ECO:0000313" key="1">
    <source>
        <dbReference type="EMBL" id="GAX59228.1"/>
    </source>
</evidence>
<comment type="caution">
    <text evidence="1">The sequence shown here is derived from an EMBL/GenBank/DDBJ whole genome shotgun (WGS) entry which is preliminary data.</text>
</comment>
<dbReference type="AlphaFoldDB" id="A0A286TTN3"/>
<name>A0A286TTN3_9BACT</name>
<organism evidence="1 2">
    <name type="scientific">Candidatus Scalindua japonica</name>
    <dbReference type="NCBI Taxonomy" id="1284222"/>
    <lineage>
        <taxon>Bacteria</taxon>
        <taxon>Pseudomonadati</taxon>
        <taxon>Planctomycetota</taxon>
        <taxon>Candidatus Brocadiia</taxon>
        <taxon>Candidatus Brocadiales</taxon>
        <taxon>Candidatus Scalinduaceae</taxon>
        <taxon>Candidatus Scalindua</taxon>
    </lineage>
</organism>
<protein>
    <submittedName>
        <fullName evidence="1">Tfp pilus assembly protein, ATPase PilM</fullName>
    </submittedName>
</protein>
<dbReference type="OrthoDB" id="9773403at2"/>
<dbReference type="PANTHER" id="PTHR32432">
    <property type="entry name" value="CELL DIVISION PROTEIN FTSA-RELATED"/>
    <property type="match status" value="1"/>
</dbReference>
<keyword evidence="2" id="KW-1185">Reference proteome</keyword>
<dbReference type="Pfam" id="PF11104">
    <property type="entry name" value="PilM_2"/>
    <property type="match status" value="1"/>
</dbReference>
<dbReference type="EMBL" id="BAOS01000001">
    <property type="protein sequence ID" value="GAX59228.1"/>
    <property type="molecule type" value="Genomic_DNA"/>
</dbReference>
<dbReference type="RefSeq" id="WP_096892363.1">
    <property type="nucleotide sequence ID" value="NZ_BAOS01000001.1"/>
</dbReference>
<dbReference type="Gene3D" id="3.30.1490.300">
    <property type="match status" value="1"/>
</dbReference>
<dbReference type="InterPro" id="IPR050696">
    <property type="entry name" value="FtsA/MreB"/>
</dbReference>
<accession>A0A286TTN3</accession>
<evidence type="ECO:0000313" key="2">
    <source>
        <dbReference type="Proteomes" id="UP000218542"/>
    </source>
</evidence>
<dbReference type="Proteomes" id="UP000218542">
    <property type="component" value="Unassembled WGS sequence"/>
</dbReference>
<reference evidence="2" key="1">
    <citation type="journal article" date="2017" name="Environ. Microbiol. Rep.">
        <title>Genetic Diversity of Marine Anaerobic Ammonium-Oxidizing Bacteria as Revealed by Genomic and Proteomic Analyses of 'Candidatus Scalindua japonica'.</title>
        <authorList>
            <person name="Oshiki M."/>
            <person name="Mizuto K."/>
            <person name="Kimura Z."/>
            <person name="Kindaichi T."/>
            <person name="Satoh H."/>
            <person name="Okabe S."/>
        </authorList>
    </citation>
    <scope>NUCLEOTIDE SEQUENCE [LARGE SCALE GENOMIC DNA]</scope>
    <source>
        <strain evidence="2">husup-a2</strain>
    </source>
</reference>